<reference evidence="1" key="1">
    <citation type="submission" date="2021-06" db="EMBL/GenBank/DDBJ databases">
        <authorList>
            <person name="Kallberg Y."/>
            <person name="Tangrot J."/>
            <person name="Rosling A."/>
        </authorList>
    </citation>
    <scope>NUCLEOTIDE SEQUENCE</scope>
    <source>
        <strain evidence="1">FL966</strain>
    </source>
</reference>
<name>A0A9N9E900_9GLOM</name>
<dbReference type="Proteomes" id="UP000789759">
    <property type="component" value="Unassembled WGS sequence"/>
</dbReference>
<accession>A0A9N9E900</accession>
<comment type="caution">
    <text evidence="1">The sequence shown here is derived from an EMBL/GenBank/DDBJ whole genome shotgun (WGS) entry which is preliminary data.</text>
</comment>
<sequence length="100" mass="11693">MNSPFTKHIYRAISKNMKEILTRLLAHTTFSNDNQLLYDVLYELQDIESGWTKEYHEAMGQHVQIAREDHKVTTKQESRRGKVEDGYGQQCKQHVPGVMD</sequence>
<dbReference type="EMBL" id="CAJVQA010008260">
    <property type="protein sequence ID" value="CAG8669104.1"/>
    <property type="molecule type" value="Genomic_DNA"/>
</dbReference>
<gene>
    <name evidence="1" type="ORF">CPELLU_LOCUS10180</name>
</gene>
<evidence type="ECO:0000313" key="2">
    <source>
        <dbReference type="Proteomes" id="UP000789759"/>
    </source>
</evidence>
<organism evidence="1 2">
    <name type="scientific">Cetraspora pellucida</name>
    <dbReference type="NCBI Taxonomy" id="1433469"/>
    <lineage>
        <taxon>Eukaryota</taxon>
        <taxon>Fungi</taxon>
        <taxon>Fungi incertae sedis</taxon>
        <taxon>Mucoromycota</taxon>
        <taxon>Glomeromycotina</taxon>
        <taxon>Glomeromycetes</taxon>
        <taxon>Diversisporales</taxon>
        <taxon>Gigasporaceae</taxon>
        <taxon>Cetraspora</taxon>
    </lineage>
</organism>
<keyword evidence="2" id="KW-1185">Reference proteome</keyword>
<protein>
    <submittedName>
        <fullName evidence="1">6706_t:CDS:1</fullName>
    </submittedName>
</protein>
<evidence type="ECO:0000313" key="1">
    <source>
        <dbReference type="EMBL" id="CAG8669104.1"/>
    </source>
</evidence>
<proteinExistence type="predicted"/>
<dbReference type="AlphaFoldDB" id="A0A9N9E900"/>